<evidence type="ECO:0000313" key="3">
    <source>
        <dbReference type="EMBL" id="GGC00173.1"/>
    </source>
</evidence>
<reference evidence="6" key="2">
    <citation type="journal article" date="2019" name="Int. J. Syst. Evol. Microbiol.">
        <title>The Global Catalogue of Microorganisms (GCM) 10K type strain sequencing project: providing services to taxonomists for standard genome sequencing and annotation.</title>
        <authorList>
            <consortium name="The Broad Institute Genomics Platform"/>
            <consortium name="The Broad Institute Genome Sequencing Center for Infectious Disease"/>
            <person name="Wu L."/>
            <person name="Ma J."/>
        </authorList>
    </citation>
    <scope>NUCLEOTIDE SEQUENCE [LARGE SCALE GENOMIC DNA]</scope>
    <source>
        <strain evidence="6">CGMCC 1.15931</strain>
    </source>
</reference>
<organism evidence="4 5">
    <name type="scientific">Pseudoduganella buxea</name>
    <dbReference type="NCBI Taxonomy" id="1949069"/>
    <lineage>
        <taxon>Bacteria</taxon>
        <taxon>Pseudomonadati</taxon>
        <taxon>Pseudomonadota</taxon>
        <taxon>Betaproteobacteria</taxon>
        <taxon>Burkholderiales</taxon>
        <taxon>Oxalobacteraceae</taxon>
        <taxon>Telluria group</taxon>
        <taxon>Pseudoduganella</taxon>
    </lineage>
</organism>
<proteinExistence type="predicted"/>
<keyword evidence="1" id="KW-0732">Signal</keyword>
<dbReference type="SUPFAM" id="SSF50952">
    <property type="entry name" value="Soluble quinoprotein glucose dehydrogenase"/>
    <property type="match status" value="1"/>
</dbReference>
<sequence>MIRKRNAIRPFHRAVLLTALACGTPAALAQNTRLPDPIPGTLPTAPFSVTLRPLLKGLVSPVAGAVAPGQPGKLYIVDQVGIVWQAAVDASATEKNRATPFLDVRNRLVTLGARDERGLLGLAFHPDFASNGRFYTYTSEPATAAPDFSTQPAGVAPNHQSVLTEWRVTTAGAVDPASARVLMRIDQPQSNHNAGALAFGPDKLLYVALGDGGAGDDQGPGHAPEGNAQSLAPGNVLGKILRIDPLGSNAANGAYGIPADNPFVGKPGADEIYAYGLRNPFRMSFGPDGTLWAGDVGQGAIEEVNHIIAGGNYGWRIKEGSFLFDANGTGPGFVYAHSPNSPLGLLDPVAEYDHADGVGAPVLRQAVIGGYVYTGTSIGGLQGQYVFGDYIGSTGSGMLLTLGPRNVVQRLAVQRRDPLGMAVLGMAQDASGELYVLASENGSLTGTTGVVLRIAPPPPL</sequence>
<dbReference type="OrthoDB" id="9770043at2"/>
<protein>
    <submittedName>
        <fullName evidence="3">Protein up-regulated by thyroid hormone-PQQ-dependent glucose dehydrogenase</fullName>
    </submittedName>
</protein>
<accession>A0A6I3SX73</accession>
<evidence type="ECO:0000259" key="2">
    <source>
        <dbReference type="Pfam" id="PF07995"/>
    </source>
</evidence>
<dbReference type="InterPro" id="IPR012938">
    <property type="entry name" value="Glc/Sorbosone_DH"/>
</dbReference>
<evidence type="ECO:0000313" key="5">
    <source>
        <dbReference type="Proteomes" id="UP000430634"/>
    </source>
</evidence>
<reference evidence="3" key="4">
    <citation type="submission" date="2024-05" db="EMBL/GenBank/DDBJ databases">
        <authorList>
            <person name="Sun Q."/>
            <person name="Zhou Y."/>
        </authorList>
    </citation>
    <scope>NUCLEOTIDE SEQUENCE</scope>
    <source>
        <strain evidence="3">CGMCC 1.15931</strain>
    </source>
</reference>
<dbReference type="PANTHER" id="PTHR19328:SF75">
    <property type="entry name" value="ALDOSE SUGAR DEHYDROGENASE YLII"/>
    <property type="match status" value="1"/>
</dbReference>
<dbReference type="InterPro" id="IPR011042">
    <property type="entry name" value="6-blade_b-propeller_TolB-like"/>
</dbReference>
<dbReference type="AlphaFoldDB" id="A0A6I3SX73"/>
<feature type="domain" description="Glucose/Sorbosone dehydrogenase" evidence="2">
    <location>
        <begin position="112"/>
        <end position="443"/>
    </location>
</feature>
<name>A0A6I3SX73_9BURK</name>
<dbReference type="PANTHER" id="PTHR19328">
    <property type="entry name" value="HEDGEHOG-INTERACTING PROTEIN"/>
    <property type="match status" value="1"/>
</dbReference>
<feature type="chain" id="PRO_5026019515" evidence="1">
    <location>
        <begin position="30"/>
        <end position="460"/>
    </location>
</feature>
<reference evidence="3" key="1">
    <citation type="journal article" date="2014" name="Int. J. Syst. Evol. Microbiol.">
        <title>Complete genome of a new Firmicutes species belonging to the dominant human colonic microbiota ('Ruminococcus bicirculans') reveals two chromosomes and a selective capacity to utilize plant glucans.</title>
        <authorList>
            <consortium name="NISC Comparative Sequencing Program"/>
            <person name="Wegmann U."/>
            <person name="Louis P."/>
            <person name="Goesmann A."/>
            <person name="Henrissat B."/>
            <person name="Duncan S.H."/>
            <person name="Flint H.J."/>
        </authorList>
    </citation>
    <scope>NUCLEOTIDE SEQUENCE</scope>
    <source>
        <strain evidence="3">CGMCC 1.15931</strain>
    </source>
</reference>
<feature type="signal peptide" evidence="1">
    <location>
        <begin position="1"/>
        <end position="29"/>
    </location>
</feature>
<dbReference type="InterPro" id="IPR011041">
    <property type="entry name" value="Quinoprot_gluc/sorb_DH_b-prop"/>
</dbReference>
<dbReference type="Gene3D" id="2.120.10.30">
    <property type="entry name" value="TolB, C-terminal domain"/>
    <property type="match status" value="1"/>
</dbReference>
<evidence type="ECO:0000313" key="4">
    <source>
        <dbReference type="EMBL" id="MTV53166.1"/>
    </source>
</evidence>
<dbReference type="RefSeq" id="WP_155470484.1">
    <property type="nucleotide sequence ID" value="NZ_BMKG01000008.1"/>
</dbReference>
<dbReference type="Proteomes" id="UP000430634">
    <property type="component" value="Unassembled WGS sequence"/>
</dbReference>
<evidence type="ECO:0000313" key="6">
    <source>
        <dbReference type="Proteomes" id="UP000622638"/>
    </source>
</evidence>
<evidence type="ECO:0000256" key="1">
    <source>
        <dbReference type="SAM" id="SignalP"/>
    </source>
</evidence>
<dbReference type="Pfam" id="PF07995">
    <property type="entry name" value="GSDH"/>
    <property type="match status" value="1"/>
</dbReference>
<reference evidence="4 5" key="3">
    <citation type="submission" date="2019-11" db="EMBL/GenBank/DDBJ databases">
        <title>Type strains purchased from KCTC, JCM and DSMZ.</title>
        <authorList>
            <person name="Lu H."/>
        </authorList>
    </citation>
    <scope>NUCLEOTIDE SEQUENCE [LARGE SCALE GENOMIC DNA]</scope>
    <source>
        <strain evidence="4 5">KCTC 52429</strain>
    </source>
</reference>
<gene>
    <name evidence="3" type="ORF">GCM10011572_22690</name>
    <name evidence="4" type="ORF">GM672_10530</name>
</gene>
<comment type="caution">
    <text evidence="4">The sequence shown here is derived from an EMBL/GenBank/DDBJ whole genome shotgun (WGS) entry which is preliminary data.</text>
</comment>
<dbReference type="Proteomes" id="UP000622638">
    <property type="component" value="Unassembled WGS sequence"/>
</dbReference>
<dbReference type="EMBL" id="BMKG01000008">
    <property type="protein sequence ID" value="GGC00173.1"/>
    <property type="molecule type" value="Genomic_DNA"/>
</dbReference>
<dbReference type="EMBL" id="WNKZ01000023">
    <property type="protein sequence ID" value="MTV53166.1"/>
    <property type="molecule type" value="Genomic_DNA"/>
</dbReference>
<keyword evidence="6" id="KW-1185">Reference proteome</keyword>